<sequence>MEGVTAWKRALMWVAAGAFPAGVISYVAVVGLSRADQTASVVGAVAGVVALGLAVAAEVRASRAPTPTPPPPVRAQGDYGGDHIDFSGSTFHNKVTGKETHHHHGPDQYPPTP</sequence>
<feature type="region of interest" description="Disordered" evidence="1">
    <location>
        <begin position="60"/>
        <end position="113"/>
    </location>
</feature>
<name>A0A1I2KLP4_9ACTN</name>
<feature type="transmembrane region" description="Helical" evidence="2">
    <location>
        <begin position="12"/>
        <end position="32"/>
    </location>
</feature>
<evidence type="ECO:0000256" key="2">
    <source>
        <dbReference type="SAM" id="Phobius"/>
    </source>
</evidence>
<protein>
    <submittedName>
        <fullName evidence="3">Uncharacterized protein</fullName>
    </submittedName>
</protein>
<reference evidence="3 4" key="1">
    <citation type="submission" date="2016-10" db="EMBL/GenBank/DDBJ databases">
        <authorList>
            <person name="de Groot N.N."/>
        </authorList>
    </citation>
    <scope>NUCLEOTIDE SEQUENCE [LARGE SCALE GENOMIC DNA]</scope>
    <source>
        <strain evidence="3 4">OK461</strain>
    </source>
</reference>
<gene>
    <name evidence="3" type="ORF">SAMN02787118_110134</name>
</gene>
<feature type="transmembrane region" description="Helical" evidence="2">
    <location>
        <begin position="38"/>
        <end position="57"/>
    </location>
</feature>
<evidence type="ECO:0000313" key="3">
    <source>
        <dbReference type="EMBL" id="SFF66041.1"/>
    </source>
</evidence>
<proteinExistence type="predicted"/>
<dbReference type="RefSeq" id="WP_143138266.1">
    <property type="nucleotide sequence ID" value="NZ_FONR01000010.1"/>
</dbReference>
<dbReference type="OrthoDB" id="44283at2"/>
<dbReference type="Proteomes" id="UP000181942">
    <property type="component" value="Unassembled WGS sequence"/>
</dbReference>
<keyword evidence="2" id="KW-0812">Transmembrane</keyword>
<dbReference type="AlphaFoldDB" id="A0A1I2KLP4"/>
<keyword evidence="2" id="KW-0472">Membrane</keyword>
<accession>A0A1I2KLP4</accession>
<organism evidence="3 4">
    <name type="scientific">Streptomyces mirabilis</name>
    <dbReference type="NCBI Taxonomy" id="68239"/>
    <lineage>
        <taxon>Bacteria</taxon>
        <taxon>Bacillati</taxon>
        <taxon>Actinomycetota</taxon>
        <taxon>Actinomycetes</taxon>
        <taxon>Kitasatosporales</taxon>
        <taxon>Streptomycetaceae</taxon>
        <taxon>Streptomyces</taxon>
    </lineage>
</organism>
<evidence type="ECO:0000256" key="1">
    <source>
        <dbReference type="SAM" id="MobiDB-lite"/>
    </source>
</evidence>
<keyword evidence="2" id="KW-1133">Transmembrane helix</keyword>
<evidence type="ECO:0000313" key="4">
    <source>
        <dbReference type="Proteomes" id="UP000181942"/>
    </source>
</evidence>
<dbReference type="EMBL" id="FONR01000010">
    <property type="protein sequence ID" value="SFF66041.1"/>
    <property type="molecule type" value="Genomic_DNA"/>
</dbReference>